<sequence length="100" mass="10374">MVGSAVPGSTGCDRLRWESNPTTSSIRICDGARLRPSAETGDVVVSSVRLSRRPLESVTVGPRPTPVPVVGSIGLRERAGVDIEAARIGVHPSCAVPTAD</sequence>
<keyword evidence="2" id="KW-1185">Reference proteome</keyword>
<dbReference type="AlphaFoldDB" id="L9Z0K7"/>
<name>L9Z0K7_9EURY</name>
<comment type="caution">
    <text evidence="1">The sequence shown here is derived from an EMBL/GenBank/DDBJ whole genome shotgun (WGS) entry which is preliminary data.</text>
</comment>
<accession>L9Z0K7</accession>
<gene>
    <name evidence="1" type="ORF">C486_10554</name>
</gene>
<dbReference type="Proteomes" id="UP000011592">
    <property type="component" value="Unassembled WGS sequence"/>
</dbReference>
<evidence type="ECO:0000313" key="2">
    <source>
        <dbReference type="Proteomes" id="UP000011592"/>
    </source>
</evidence>
<protein>
    <submittedName>
        <fullName evidence="1">Uncharacterized protein</fullName>
    </submittedName>
</protein>
<organism evidence="1 2">
    <name type="scientific">Natrinema gari JCM 14663</name>
    <dbReference type="NCBI Taxonomy" id="1230459"/>
    <lineage>
        <taxon>Archaea</taxon>
        <taxon>Methanobacteriati</taxon>
        <taxon>Methanobacteriota</taxon>
        <taxon>Stenosarchaea group</taxon>
        <taxon>Halobacteria</taxon>
        <taxon>Halobacteriales</taxon>
        <taxon>Natrialbaceae</taxon>
        <taxon>Natrinema</taxon>
    </lineage>
</organism>
<dbReference type="EMBL" id="AOIJ01000051">
    <property type="protein sequence ID" value="ELY79436.1"/>
    <property type="molecule type" value="Genomic_DNA"/>
</dbReference>
<reference evidence="1 2" key="1">
    <citation type="journal article" date="2014" name="PLoS Genet.">
        <title>Phylogenetically driven sequencing of extremely halophilic archaea reveals strategies for static and dynamic osmo-response.</title>
        <authorList>
            <person name="Becker E.A."/>
            <person name="Seitzer P.M."/>
            <person name="Tritt A."/>
            <person name="Larsen D."/>
            <person name="Krusor M."/>
            <person name="Yao A.I."/>
            <person name="Wu D."/>
            <person name="Madern D."/>
            <person name="Eisen J.A."/>
            <person name="Darling A.E."/>
            <person name="Facciotti M.T."/>
        </authorList>
    </citation>
    <scope>NUCLEOTIDE SEQUENCE [LARGE SCALE GENOMIC DNA]</scope>
    <source>
        <strain evidence="1 2">JCM 14663</strain>
    </source>
</reference>
<proteinExistence type="predicted"/>
<evidence type="ECO:0000313" key="1">
    <source>
        <dbReference type="EMBL" id="ELY79436.1"/>
    </source>
</evidence>